<gene>
    <name evidence="1" type="primary">E3.1.1.17/gnl/RGN</name>
    <name evidence="1" type="ORF">MAMC_02018</name>
</gene>
<dbReference type="EC" id="3.1.1.17" evidence="1"/>
<sequence length="778" mass="85296">PAVGGLAAPVGLAAGPDGFLYVSDWGREMNVKVFDLQGRLVRTIGRKGGRPLVGRYETDGMFLPWGLALDGEGRLWVAEWDRSPRRISVWNPDGRFLREFCGTTYYAAMGCAIDPFRPERAFVTGNTVDLDWRRGLWRVAATAWRPTHAGALFGPGAEMISRFVRKGKEAYLVNGTDDFVSISRLEEDGSARPLAALGQLPYFLRGNEELPGMVRDRLWDDPEELRRAMSRFPSVFRGEGWERSSRLENWWALRAEAVSRGKPVRGSFLWVDRNGDGRAQPGEVEFFSEEERGGPVFRSGWLPAVAPDFSVYWLDDKDGVTTVWRMPCAGWNEAGAPIYRLQDAARVLGASRPGQIDEAAGWCDAQGNLLINHAPLEMVSPEGKVLWQYPNPWPGVHGSHSAPQSAPGRLIGPLYVIGSADAGAELGEILCLAGNMGERYLLTTDGLYVAALFRDGRGAPDSMPPAAKRGKTLDQATAGGESFGGQFFRNPADGAYYLSGPVSEARECSVVAKLVGLETLRRLPDQRIRLSEAVTPSGKVADARGSSAILEIVPLTKPAGGVPGPELFDWSSPARVAHWVFDPGHSAEASWTFDDRYLYVGFHAVKDSTPMLNQGRDPSRLFKTGDCAILELRTGGAGREGEIRQGDVRLLLSVCEGRPIAVLYRYRVPGTSEPSEFASPIGVTRIDRVEVLSDAQVRIEPELGGYSLYASVPLQKIGWHPVPGGVYRGDLGIIYSDRSGTIDELRMYWANRQTGLVNDLASEAAIDPSRWGEFRIAR</sequence>
<dbReference type="PANTHER" id="PTHR24104">
    <property type="entry name" value="E3 UBIQUITIN-PROTEIN LIGASE NHLRC1-RELATED"/>
    <property type="match status" value="1"/>
</dbReference>
<dbReference type="InterPro" id="IPR011042">
    <property type="entry name" value="6-blade_b-propeller_TolB-like"/>
</dbReference>
<evidence type="ECO:0000313" key="2">
    <source>
        <dbReference type="Proteomes" id="UP000381693"/>
    </source>
</evidence>
<dbReference type="InterPro" id="IPR050952">
    <property type="entry name" value="TRIM-NHL_E3_ligases"/>
</dbReference>
<keyword evidence="1" id="KW-0378">Hydrolase</keyword>
<dbReference type="Gene3D" id="2.120.10.30">
    <property type="entry name" value="TolB, C-terminal domain"/>
    <property type="match status" value="1"/>
</dbReference>
<evidence type="ECO:0000313" key="1">
    <source>
        <dbReference type="EMBL" id="VVM08216.1"/>
    </source>
</evidence>
<dbReference type="GO" id="GO:0008270">
    <property type="term" value="F:zinc ion binding"/>
    <property type="evidence" value="ECO:0007669"/>
    <property type="project" value="UniProtKB-KW"/>
</dbReference>
<keyword evidence="2" id="KW-1185">Reference proteome</keyword>
<dbReference type="PANTHER" id="PTHR24104:SF25">
    <property type="entry name" value="PROTEIN LIN-41"/>
    <property type="match status" value="1"/>
</dbReference>
<dbReference type="Gene3D" id="2.60.40.1190">
    <property type="match status" value="1"/>
</dbReference>
<dbReference type="SUPFAM" id="SSF101898">
    <property type="entry name" value="NHL repeat"/>
    <property type="match status" value="1"/>
</dbReference>
<name>A0A5E6MR24_9BACT</name>
<dbReference type="GO" id="GO:0061630">
    <property type="term" value="F:ubiquitin protein ligase activity"/>
    <property type="evidence" value="ECO:0007669"/>
    <property type="project" value="TreeGrafter"/>
</dbReference>
<dbReference type="Proteomes" id="UP000381693">
    <property type="component" value="Unassembled WGS sequence"/>
</dbReference>
<dbReference type="EMBL" id="CABFUZ020000231">
    <property type="protein sequence ID" value="VVM08216.1"/>
    <property type="molecule type" value="Genomic_DNA"/>
</dbReference>
<dbReference type="GO" id="GO:0004341">
    <property type="term" value="F:gluconolactonase activity"/>
    <property type="evidence" value="ECO:0007669"/>
    <property type="project" value="UniProtKB-EC"/>
</dbReference>
<comment type="caution">
    <text evidence="1">The sequence shown here is derived from an EMBL/GenBank/DDBJ whole genome shotgun (WGS) entry which is preliminary data.</text>
</comment>
<organism evidence="1 2">
    <name type="scientific">Methylacidimicrobium cyclopophantes</name>
    <dbReference type="NCBI Taxonomy" id="1041766"/>
    <lineage>
        <taxon>Bacteria</taxon>
        <taxon>Pseudomonadati</taxon>
        <taxon>Verrucomicrobiota</taxon>
        <taxon>Methylacidimicrobium</taxon>
    </lineage>
</organism>
<dbReference type="GO" id="GO:0043161">
    <property type="term" value="P:proteasome-mediated ubiquitin-dependent protein catabolic process"/>
    <property type="evidence" value="ECO:0007669"/>
    <property type="project" value="TreeGrafter"/>
</dbReference>
<protein>
    <submittedName>
        <fullName evidence="1">Partial gluconolactonase</fullName>
        <ecNumber evidence="1">3.1.1.17</ecNumber>
    </submittedName>
</protein>
<reference evidence="1" key="1">
    <citation type="submission" date="2019-09" db="EMBL/GenBank/DDBJ databases">
        <authorList>
            <person name="Cremers G."/>
        </authorList>
    </citation>
    <scope>NUCLEOTIDE SEQUENCE [LARGE SCALE GENOMIC DNA]</scope>
    <source>
        <strain evidence="1">3B</strain>
    </source>
</reference>
<dbReference type="AlphaFoldDB" id="A0A5E6MR24"/>
<proteinExistence type="predicted"/>
<dbReference type="SUPFAM" id="SSF49344">
    <property type="entry name" value="CBD9-like"/>
    <property type="match status" value="1"/>
</dbReference>
<accession>A0A5E6MR24</accession>
<dbReference type="GO" id="GO:0000209">
    <property type="term" value="P:protein polyubiquitination"/>
    <property type="evidence" value="ECO:0007669"/>
    <property type="project" value="TreeGrafter"/>
</dbReference>
<feature type="non-terminal residue" evidence="1">
    <location>
        <position position="1"/>
    </location>
</feature>